<gene>
    <name evidence="4" type="ORF">RM519_13005</name>
</gene>
<accession>A0ABU2Y817</accession>
<name>A0ABU2Y817_9FLAO</name>
<reference evidence="4 5" key="1">
    <citation type="submission" date="2023-09" db="EMBL/GenBank/DDBJ databases">
        <authorList>
            <person name="Rey-Velasco X."/>
        </authorList>
    </citation>
    <scope>NUCLEOTIDE SEQUENCE [LARGE SCALE GENOMIC DNA]</scope>
    <source>
        <strain evidence="4 5">P050</strain>
    </source>
</reference>
<feature type="domain" description="Secretion system C-terminal sorting" evidence="3">
    <location>
        <begin position="38"/>
        <end position="108"/>
    </location>
</feature>
<evidence type="ECO:0000313" key="4">
    <source>
        <dbReference type="EMBL" id="MDT0554172.1"/>
    </source>
</evidence>
<dbReference type="Proteomes" id="UP001252186">
    <property type="component" value="Unassembled WGS sequence"/>
</dbReference>
<evidence type="ECO:0000313" key="5">
    <source>
        <dbReference type="Proteomes" id="UP001252186"/>
    </source>
</evidence>
<keyword evidence="1 2" id="KW-0732">Signal</keyword>
<sequence length="109" mass="12421">MKKNYLLIIVLLTSTLSFGQLSNSEPTKGYNQIDGFAVYPNPITNRSFRISFTQGTTKELKVYDMLGKLVLAKNVRRNELIKVDKLNPGIYILRVEEDGKKATRKLVIE</sequence>
<dbReference type="NCBIfam" id="TIGR04183">
    <property type="entry name" value="Por_Secre_tail"/>
    <property type="match status" value="1"/>
</dbReference>
<proteinExistence type="predicted"/>
<protein>
    <submittedName>
        <fullName evidence="4">T9SS type A sorting domain-containing protein</fullName>
    </submittedName>
</protein>
<evidence type="ECO:0000259" key="3">
    <source>
        <dbReference type="Pfam" id="PF18962"/>
    </source>
</evidence>
<feature type="signal peptide" evidence="2">
    <location>
        <begin position="1"/>
        <end position="19"/>
    </location>
</feature>
<dbReference type="InterPro" id="IPR026444">
    <property type="entry name" value="Secre_tail"/>
</dbReference>
<dbReference type="RefSeq" id="WP_311594256.1">
    <property type="nucleotide sequence ID" value="NZ_JAVRHV010000008.1"/>
</dbReference>
<dbReference type="EMBL" id="JAVRHV010000008">
    <property type="protein sequence ID" value="MDT0554172.1"/>
    <property type="molecule type" value="Genomic_DNA"/>
</dbReference>
<dbReference type="Pfam" id="PF18962">
    <property type="entry name" value="Por_Secre_tail"/>
    <property type="match status" value="1"/>
</dbReference>
<organism evidence="4 5">
    <name type="scientific">Urechidicola vernalis</name>
    <dbReference type="NCBI Taxonomy" id="3075600"/>
    <lineage>
        <taxon>Bacteria</taxon>
        <taxon>Pseudomonadati</taxon>
        <taxon>Bacteroidota</taxon>
        <taxon>Flavobacteriia</taxon>
        <taxon>Flavobacteriales</taxon>
        <taxon>Flavobacteriaceae</taxon>
        <taxon>Urechidicola</taxon>
    </lineage>
</organism>
<keyword evidence="5" id="KW-1185">Reference proteome</keyword>
<feature type="chain" id="PRO_5047533580" evidence="2">
    <location>
        <begin position="20"/>
        <end position="109"/>
    </location>
</feature>
<evidence type="ECO:0000256" key="1">
    <source>
        <dbReference type="ARBA" id="ARBA00022729"/>
    </source>
</evidence>
<evidence type="ECO:0000256" key="2">
    <source>
        <dbReference type="SAM" id="SignalP"/>
    </source>
</evidence>
<comment type="caution">
    <text evidence="4">The sequence shown here is derived from an EMBL/GenBank/DDBJ whole genome shotgun (WGS) entry which is preliminary data.</text>
</comment>